<evidence type="ECO:0000256" key="3">
    <source>
        <dbReference type="ARBA" id="ARBA00023054"/>
    </source>
</evidence>
<evidence type="ECO:0000259" key="8">
    <source>
        <dbReference type="Pfam" id="PF18517"/>
    </source>
</evidence>
<keyword evidence="3 6" id="KW-0175">Coiled coil</keyword>
<evidence type="ECO:0000256" key="2">
    <source>
        <dbReference type="ARBA" id="ARBA00005981"/>
    </source>
</evidence>
<organism evidence="9 10">
    <name type="scientific">Saprolegnia parasitica (strain CBS 223.65)</name>
    <dbReference type="NCBI Taxonomy" id="695850"/>
    <lineage>
        <taxon>Eukaryota</taxon>
        <taxon>Sar</taxon>
        <taxon>Stramenopiles</taxon>
        <taxon>Oomycota</taxon>
        <taxon>Saprolegniomycetes</taxon>
        <taxon>Saprolegniales</taxon>
        <taxon>Saprolegniaceae</taxon>
        <taxon>Saprolegnia</taxon>
    </lineage>
</organism>
<gene>
    <name evidence="9" type="ORF">SPRG_16172</name>
</gene>
<evidence type="ECO:0008006" key="11">
    <source>
        <dbReference type="Google" id="ProtNLM"/>
    </source>
</evidence>
<keyword evidence="10" id="KW-1185">Reference proteome</keyword>
<dbReference type="RefSeq" id="XP_012210791.1">
    <property type="nucleotide sequence ID" value="XM_012355401.1"/>
</dbReference>
<dbReference type="InterPro" id="IPR040453">
    <property type="entry name" value="Mnd1_HTH"/>
</dbReference>
<comment type="subcellular location">
    <subcellularLocation>
        <location evidence="1 5">Nucleus</location>
    </subcellularLocation>
</comment>
<dbReference type="VEuPathDB" id="FungiDB:SPRG_16172"/>
<proteinExistence type="inferred from homology"/>
<dbReference type="Proteomes" id="UP000030745">
    <property type="component" value="Unassembled WGS sequence"/>
</dbReference>
<name>A0A067BW17_SAPPC</name>
<dbReference type="STRING" id="695850.A0A067BW17"/>
<dbReference type="EMBL" id="KK583427">
    <property type="protein sequence ID" value="KDO18496.1"/>
    <property type="molecule type" value="Genomic_DNA"/>
</dbReference>
<comment type="function">
    <text evidence="5">Required for proper homologous chromosome pairing and efficient cross-over and intragenic recombination during meiosis.</text>
</comment>
<dbReference type="GO" id="GO:0007131">
    <property type="term" value="P:reciprocal meiotic recombination"/>
    <property type="evidence" value="ECO:0007669"/>
    <property type="project" value="InterPro"/>
</dbReference>
<dbReference type="GO" id="GO:0003690">
    <property type="term" value="F:double-stranded DNA binding"/>
    <property type="evidence" value="ECO:0007669"/>
    <property type="project" value="InterPro"/>
</dbReference>
<evidence type="ECO:0000259" key="7">
    <source>
        <dbReference type="Pfam" id="PF03962"/>
    </source>
</evidence>
<accession>A0A067BW17</accession>
<dbReference type="OMA" id="ECYGDEY"/>
<dbReference type="InterPro" id="IPR005647">
    <property type="entry name" value="Mnd1"/>
</dbReference>
<evidence type="ECO:0000256" key="1">
    <source>
        <dbReference type="ARBA" id="ARBA00004123"/>
    </source>
</evidence>
<dbReference type="InterPro" id="IPR040661">
    <property type="entry name" value="LZ3wCH"/>
</dbReference>
<dbReference type="AlphaFoldDB" id="A0A067BW17"/>
<reference evidence="9 10" key="1">
    <citation type="journal article" date="2013" name="PLoS Genet.">
        <title>Distinctive expansion of potential virulence genes in the genome of the oomycete fish pathogen Saprolegnia parasitica.</title>
        <authorList>
            <person name="Jiang R.H."/>
            <person name="de Bruijn I."/>
            <person name="Haas B.J."/>
            <person name="Belmonte R."/>
            <person name="Lobach L."/>
            <person name="Christie J."/>
            <person name="van den Ackerveken G."/>
            <person name="Bottin A."/>
            <person name="Bulone V."/>
            <person name="Diaz-Moreno S.M."/>
            <person name="Dumas B."/>
            <person name="Fan L."/>
            <person name="Gaulin E."/>
            <person name="Govers F."/>
            <person name="Grenville-Briggs L.J."/>
            <person name="Horner N.R."/>
            <person name="Levin J.Z."/>
            <person name="Mammella M."/>
            <person name="Meijer H.J."/>
            <person name="Morris P."/>
            <person name="Nusbaum C."/>
            <person name="Oome S."/>
            <person name="Phillips A.J."/>
            <person name="van Rooyen D."/>
            <person name="Rzeszutek E."/>
            <person name="Saraiva M."/>
            <person name="Secombes C.J."/>
            <person name="Seidl M.F."/>
            <person name="Snel B."/>
            <person name="Stassen J.H."/>
            <person name="Sykes S."/>
            <person name="Tripathy S."/>
            <person name="van den Berg H."/>
            <person name="Vega-Arreguin J.C."/>
            <person name="Wawra S."/>
            <person name="Young S.K."/>
            <person name="Zeng Q."/>
            <person name="Dieguez-Uribeondo J."/>
            <person name="Russ C."/>
            <person name="Tyler B.M."/>
            <person name="van West P."/>
        </authorList>
    </citation>
    <scope>NUCLEOTIDE SEQUENCE [LARGE SCALE GENOMIC DNA]</scope>
    <source>
        <strain evidence="9 10">CBS 223.65</strain>
    </source>
</reference>
<evidence type="ECO:0000256" key="6">
    <source>
        <dbReference type="SAM" id="Coils"/>
    </source>
</evidence>
<evidence type="ECO:0000313" key="10">
    <source>
        <dbReference type="Proteomes" id="UP000030745"/>
    </source>
</evidence>
<dbReference type="KEGG" id="spar:SPRG_16172"/>
<dbReference type="GO" id="GO:0005634">
    <property type="term" value="C:nucleus"/>
    <property type="evidence" value="ECO:0007669"/>
    <property type="project" value="UniProtKB-SubCell"/>
</dbReference>
<feature type="coiled-coil region" evidence="6">
    <location>
        <begin position="79"/>
        <end position="147"/>
    </location>
</feature>
<dbReference type="GeneID" id="24137820"/>
<evidence type="ECO:0000256" key="4">
    <source>
        <dbReference type="ARBA" id="ARBA00023242"/>
    </source>
</evidence>
<sequence length="205" mass="23386">MSKRKKGVSLDEKRDRILKLYHESLDVFNLKEVEKLGSKAGVVLQTIKDVNQALVDDNLVDTDKIGAGNYFWSFPSKAVQQRKRKLEDLEARRDDLRAKLTHVQSSVAKHQSLQTQSDDRAERLAQLSALKTQADDMQKKIALLQENDPDLLKKLDAKAKVAKEGVDRWTDNVFNLKSWVIKKNSCSSAEVEKWLGIADDFDYVE</sequence>
<feature type="domain" description="Mnd1 HTH" evidence="7">
    <location>
        <begin position="17"/>
        <end position="75"/>
    </location>
</feature>
<keyword evidence="4 5" id="KW-0539">Nucleus</keyword>
<evidence type="ECO:0000256" key="5">
    <source>
        <dbReference type="PIRNR" id="PIRNR026991"/>
    </source>
</evidence>
<feature type="domain" description="Leucine zipper with capping helix" evidence="8">
    <location>
        <begin position="152"/>
        <end position="204"/>
    </location>
</feature>
<comment type="similarity">
    <text evidence="2 5">Belongs to the MND1 family.</text>
</comment>
<dbReference type="OrthoDB" id="273345at2759"/>
<dbReference type="Pfam" id="PF03962">
    <property type="entry name" value="Mnd1"/>
    <property type="match status" value="1"/>
</dbReference>
<dbReference type="PIRSF" id="PIRSF026991">
    <property type="entry name" value="Mnd1"/>
    <property type="match status" value="1"/>
</dbReference>
<dbReference type="Pfam" id="PF18517">
    <property type="entry name" value="LZ3wCH"/>
    <property type="match status" value="1"/>
</dbReference>
<protein>
    <recommendedName>
        <fullName evidence="11">Mnd1 HTH domain-containing protein</fullName>
    </recommendedName>
</protein>
<evidence type="ECO:0000313" key="9">
    <source>
        <dbReference type="EMBL" id="KDO18496.1"/>
    </source>
</evidence>